<protein>
    <submittedName>
        <fullName evidence="5">Acetyl esterase/lipase</fullName>
    </submittedName>
</protein>
<evidence type="ECO:0000256" key="1">
    <source>
        <dbReference type="ARBA" id="ARBA00010515"/>
    </source>
</evidence>
<dbReference type="SUPFAM" id="SSF53474">
    <property type="entry name" value="alpha/beta-Hydrolases"/>
    <property type="match status" value="1"/>
</dbReference>
<keyword evidence="6" id="KW-1185">Reference proteome</keyword>
<evidence type="ECO:0000256" key="2">
    <source>
        <dbReference type="ARBA" id="ARBA00022801"/>
    </source>
</evidence>
<evidence type="ECO:0000313" key="5">
    <source>
        <dbReference type="EMBL" id="MBE1496028.1"/>
    </source>
</evidence>
<gene>
    <name evidence="5" type="ORF">H4696_003128</name>
</gene>
<organism evidence="5 6">
    <name type="scientific">Amycolatopsis lexingtonensis</name>
    <dbReference type="NCBI Taxonomy" id="218822"/>
    <lineage>
        <taxon>Bacteria</taxon>
        <taxon>Bacillati</taxon>
        <taxon>Actinomycetota</taxon>
        <taxon>Actinomycetes</taxon>
        <taxon>Pseudonocardiales</taxon>
        <taxon>Pseudonocardiaceae</taxon>
        <taxon>Amycolatopsis</taxon>
    </lineage>
</organism>
<evidence type="ECO:0000259" key="4">
    <source>
        <dbReference type="Pfam" id="PF07859"/>
    </source>
</evidence>
<feature type="active site" evidence="3">
    <location>
        <position position="152"/>
    </location>
</feature>
<feature type="domain" description="Alpha/beta hydrolase fold-3" evidence="4">
    <location>
        <begin position="78"/>
        <end position="272"/>
    </location>
</feature>
<dbReference type="InterPro" id="IPR013094">
    <property type="entry name" value="AB_hydrolase_3"/>
</dbReference>
<dbReference type="Proteomes" id="UP000631670">
    <property type="component" value="Unassembled WGS sequence"/>
</dbReference>
<dbReference type="InterPro" id="IPR050300">
    <property type="entry name" value="GDXG_lipolytic_enzyme"/>
</dbReference>
<dbReference type="PROSITE" id="PS01174">
    <property type="entry name" value="LIPASE_GDXG_SER"/>
    <property type="match status" value="1"/>
</dbReference>
<dbReference type="PANTHER" id="PTHR48081">
    <property type="entry name" value="AB HYDROLASE SUPERFAMILY PROTEIN C4A8.06C"/>
    <property type="match status" value="1"/>
</dbReference>
<dbReference type="Pfam" id="PF07859">
    <property type="entry name" value="Abhydrolase_3"/>
    <property type="match status" value="1"/>
</dbReference>
<dbReference type="PANTHER" id="PTHR48081:SF30">
    <property type="entry name" value="ACETYL-HYDROLASE LIPR-RELATED"/>
    <property type="match status" value="1"/>
</dbReference>
<proteinExistence type="inferred from homology"/>
<dbReference type="InterPro" id="IPR033140">
    <property type="entry name" value="Lipase_GDXG_put_SER_AS"/>
</dbReference>
<evidence type="ECO:0000256" key="3">
    <source>
        <dbReference type="PROSITE-ProRule" id="PRU10038"/>
    </source>
</evidence>
<dbReference type="RefSeq" id="WP_086861638.1">
    <property type="nucleotide sequence ID" value="NZ_JADBEG010000001.1"/>
</dbReference>
<sequence>MTAPSWQSRLLAQVLARTARPLGAHLPLNATTLPWIRRAIDRAAAGTGRLPRGTTWEPVVLPACRAELVRAPAAAPVLLYLHGGGFIAGSARAWRPFVAALSACTGLPVLSVDYRLVPEHTIGDATEDALDAYRWLVGRGVPEAGIVLAGDSAGGGLALAVATRLRAEGRPGPGGIAVISPWADLDPVSRTPVPDPFLSANCVAQVTRLCTAGGVALPPPADTDLRGLPPTLIIAGEHDFLRHDSELLARLLGAAGVPVELVSWPGQSHAFPLARGLPEARAALRRLARFVKALPAPR</sequence>
<dbReference type="InterPro" id="IPR029058">
    <property type="entry name" value="AB_hydrolase_fold"/>
</dbReference>
<comment type="similarity">
    <text evidence="1">Belongs to the 'GDXG' lipolytic enzyme family.</text>
</comment>
<reference evidence="5 6" key="1">
    <citation type="submission" date="2020-10" db="EMBL/GenBank/DDBJ databases">
        <title>Sequencing the genomes of 1000 actinobacteria strains.</title>
        <authorList>
            <person name="Klenk H.-P."/>
        </authorList>
    </citation>
    <scope>NUCLEOTIDE SEQUENCE [LARGE SCALE GENOMIC DNA]</scope>
    <source>
        <strain evidence="5 6">DSM 44653</strain>
    </source>
</reference>
<accession>A0ABR9HYP4</accession>
<dbReference type="EMBL" id="JADBEG010000001">
    <property type="protein sequence ID" value="MBE1496028.1"/>
    <property type="molecule type" value="Genomic_DNA"/>
</dbReference>
<keyword evidence="2" id="KW-0378">Hydrolase</keyword>
<dbReference type="Gene3D" id="3.40.50.1820">
    <property type="entry name" value="alpha/beta hydrolase"/>
    <property type="match status" value="1"/>
</dbReference>
<evidence type="ECO:0000313" key="6">
    <source>
        <dbReference type="Proteomes" id="UP000631670"/>
    </source>
</evidence>
<name>A0ABR9HYP4_9PSEU</name>
<comment type="caution">
    <text evidence="5">The sequence shown here is derived from an EMBL/GenBank/DDBJ whole genome shotgun (WGS) entry which is preliminary data.</text>
</comment>